<dbReference type="InterPro" id="IPR036047">
    <property type="entry name" value="F-box-like_dom_sf"/>
</dbReference>
<dbReference type="PANTHER" id="PTHR32278">
    <property type="entry name" value="F-BOX DOMAIN-CONTAINING PROTEIN"/>
    <property type="match status" value="1"/>
</dbReference>
<accession>A0A833RFV9</accession>
<comment type="caution">
    <text evidence="2">The sequence shown here is derived from an EMBL/GenBank/DDBJ whole genome shotgun (WGS) entry which is preliminary data.</text>
</comment>
<feature type="domain" description="F-box" evidence="1">
    <location>
        <begin position="9"/>
        <end position="42"/>
    </location>
</feature>
<sequence>MEANNSCEISRLPEDCLSRIISLTSLRDTCCCSAVSTSFLSAAIADVVWGNFLPTDIDNILSKIPNRPVFASKKDLYYHLSNHGVIVDDGKMSFRLDRSSSAKIYILSASRAVGIIWAWDPRYWQCVPNNNSMFSEVAQLIVVWWFDIFANFRCKNLSPKTKYGAYFIFKLEDDTEGFDRPLEASIYFHHVESHHRICLEARNGMSRQNPNNQIRYPQVRDDQWSEVEIGEFYNVGEEDDEVGVKVHETRELGPKRGLIFNGIEFRPKI</sequence>
<dbReference type="InterPro" id="IPR001810">
    <property type="entry name" value="F-box_dom"/>
</dbReference>
<dbReference type="AlphaFoldDB" id="A0A833RFV9"/>
<protein>
    <submittedName>
        <fullName evidence="2">Putative F-box protein PP2-B12</fullName>
    </submittedName>
</protein>
<dbReference type="PANTHER" id="PTHR32278:SF111">
    <property type="entry name" value="F-BOX PROTEIN PP2-B12-RELATED"/>
    <property type="match status" value="1"/>
</dbReference>
<evidence type="ECO:0000259" key="1">
    <source>
        <dbReference type="Pfam" id="PF00646"/>
    </source>
</evidence>
<name>A0A833RFV9_9POAL</name>
<dbReference type="Pfam" id="PF00646">
    <property type="entry name" value="F-box"/>
    <property type="match status" value="1"/>
</dbReference>
<dbReference type="Proteomes" id="UP000623129">
    <property type="component" value="Unassembled WGS sequence"/>
</dbReference>
<dbReference type="InterPro" id="IPR025886">
    <property type="entry name" value="PP2-like"/>
</dbReference>
<dbReference type="EMBL" id="SWLB01000005">
    <property type="protein sequence ID" value="KAF3338401.1"/>
    <property type="molecule type" value="Genomic_DNA"/>
</dbReference>
<dbReference type="SUPFAM" id="SSF81383">
    <property type="entry name" value="F-box domain"/>
    <property type="match status" value="1"/>
</dbReference>
<dbReference type="CDD" id="cd22162">
    <property type="entry name" value="F-box_AtSKIP3-like"/>
    <property type="match status" value="1"/>
</dbReference>
<gene>
    <name evidence="2" type="ORF">FCM35_KLT17238</name>
</gene>
<evidence type="ECO:0000313" key="2">
    <source>
        <dbReference type="EMBL" id="KAF3338401.1"/>
    </source>
</evidence>
<keyword evidence="3" id="KW-1185">Reference proteome</keyword>
<dbReference type="Pfam" id="PF14299">
    <property type="entry name" value="PP2"/>
    <property type="match status" value="1"/>
</dbReference>
<evidence type="ECO:0000313" key="3">
    <source>
        <dbReference type="Proteomes" id="UP000623129"/>
    </source>
</evidence>
<dbReference type="OrthoDB" id="1918565at2759"/>
<proteinExistence type="predicted"/>
<organism evidence="2 3">
    <name type="scientific">Carex littledalei</name>
    <dbReference type="NCBI Taxonomy" id="544730"/>
    <lineage>
        <taxon>Eukaryota</taxon>
        <taxon>Viridiplantae</taxon>
        <taxon>Streptophyta</taxon>
        <taxon>Embryophyta</taxon>
        <taxon>Tracheophyta</taxon>
        <taxon>Spermatophyta</taxon>
        <taxon>Magnoliopsida</taxon>
        <taxon>Liliopsida</taxon>
        <taxon>Poales</taxon>
        <taxon>Cyperaceae</taxon>
        <taxon>Cyperoideae</taxon>
        <taxon>Cariceae</taxon>
        <taxon>Carex</taxon>
        <taxon>Carex subgen. Euthyceras</taxon>
    </lineage>
</organism>
<reference evidence="2" key="1">
    <citation type="submission" date="2020-01" db="EMBL/GenBank/DDBJ databases">
        <title>Genome sequence of Kobresia littledalei, the first chromosome-level genome in the family Cyperaceae.</title>
        <authorList>
            <person name="Qu G."/>
        </authorList>
    </citation>
    <scope>NUCLEOTIDE SEQUENCE</scope>
    <source>
        <strain evidence="2">C.B.Clarke</strain>
        <tissue evidence="2">Leaf</tissue>
    </source>
</reference>